<dbReference type="InterPro" id="IPR016259">
    <property type="entry name" value="Hygromycin-B_Kinase"/>
</dbReference>
<accession>A0A6J4JA56</accession>
<name>A0A6J4JA56_9CHLR</name>
<protein>
    <recommendedName>
        <fullName evidence="1">Aminoglycoside phosphotransferase domain-containing protein</fullName>
    </recommendedName>
</protein>
<dbReference type="InterPro" id="IPR011009">
    <property type="entry name" value="Kinase-like_dom_sf"/>
</dbReference>
<dbReference type="InterPro" id="IPR051678">
    <property type="entry name" value="AGP_Transferase"/>
</dbReference>
<dbReference type="PANTHER" id="PTHR21310">
    <property type="entry name" value="AMINOGLYCOSIDE PHOSPHOTRANSFERASE-RELATED-RELATED"/>
    <property type="match status" value="1"/>
</dbReference>
<reference evidence="2" key="1">
    <citation type="submission" date="2020-02" db="EMBL/GenBank/DDBJ databases">
        <authorList>
            <person name="Meier V. D."/>
        </authorList>
    </citation>
    <scope>NUCLEOTIDE SEQUENCE</scope>
    <source>
        <strain evidence="2">AVDCRST_MAG26</strain>
    </source>
</reference>
<organism evidence="2">
    <name type="scientific">uncultured Chloroflexia bacterium</name>
    <dbReference type="NCBI Taxonomy" id="1672391"/>
    <lineage>
        <taxon>Bacteria</taxon>
        <taxon>Bacillati</taxon>
        <taxon>Chloroflexota</taxon>
        <taxon>Chloroflexia</taxon>
        <taxon>environmental samples</taxon>
    </lineage>
</organism>
<dbReference type="PANTHER" id="PTHR21310:SF15">
    <property type="entry name" value="AMINOGLYCOSIDE PHOSPHOTRANSFERASE DOMAIN-CONTAINING PROTEIN"/>
    <property type="match status" value="1"/>
</dbReference>
<dbReference type="CDD" id="cd05120">
    <property type="entry name" value="APH_ChoK_like"/>
    <property type="match status" value="1"/>
</dbReference>
<dbReference type="Gene3D" id="3.90.1200.10">
    <property type="match status" value="1"/>
</dbReference>
<proteinExistence type="predicted"/>
<sequence length="320" mass="36495">MPPHDQLLPSIAGLDEYEALRPSTAVWLPAARAICDRHNLSSALLERLPGGTNVVFAAGPDHVVKLYPPAWARLWETERAVTAHVQGKLDIPTPKLLAHGLLEGWPYLVISRLHGRYLVEVWPGLDRLDQIRIVSDLGRTVFTLHSLPTAGLESLDRDWDGLVQQRLRTVVERHREQGVAEHWLRQIPAFLERARPLYPPDFRPTIISGDIHDHHLLAAEEHGLWRVSGLFDFDDARIGFHEYDLAAAGLFMMHGRRDLLRAFLLAYGYVDTALDEALSMRLLAWTLLHRYRPFNWWREELVGNKHSTTLDELAAAIYPL</sequence>
<evidence type="ECO:0000259" key="1">
    <source>
        <dbReference type="Pfam" id="PF01636"/>
    </source>
</evidence>
<dbReference type="SUPFAM" id="SSF56112">
    <property type="entry name" value="Protein kinase-like (PK-like)"/>
    <property type="match status" value="1"/>
</dbReference>
<gene>
    <name evidence="2" type="ORF">AVDCRST_MAG26-2932</name>
</gene>
<feature type="domain" description="Aminoglycoside phosphotransferase" evidence="1">
    <location>
        <begin position="55"/>
        <end position="272"/>
    </location>
</feature>
<dbReference type="AlphaFoldDB" id="A0A6J4JA56"/>
<dbReference type="Pfam" id="PF01636">
    <property type="entry name" value="APH"/>
    <property type="match status" value="1"/>
</dbReference>
<dbReference type="InterPro" id="IPR002575">
    <property type="entry name" value="Aminoglycoside_PTrfase"/>
</dbReference>
<dbReference type="PIRSF" id="PIRSF000707">
    <property type="entry name" value="Hygromycin-B_kinase"/>
    <property type="match status" value="1"/>
</dbReference>
<dbReference type="EMBL" id="CADCTK010000677">
    <property type="protein sequence ID" value="CAA9273293.1"/>
    <property type="molecule type" value="Genomic_DNA"/>
</dbReference>
<evidence type="ECO:0000313" key="2">
    <source>
        <dbReference type="EMBL" id="CAA9273293.1"/>
    </source>
</evidence>